<evidence type="ECO:0000313" key="2">
    <source>
        <dbReference type="Proteomes" id="UP000035681"/>
    </source>
</evidence>
<dbReference type="WBParaSite" id="TCONS_00004167.p1">
    <property type="protein sequence ID" value="TCONS_00004167.p1"/>
    <property type="gene ID" value="XLOC_001258"/>
</dbReference>
<accession>A0AAF5CZ83</accession>
<dbReference type="InterPro" id="IPR036388">
    <property type="entry name" value="WH-like_DNA-bd_sf"/>
</dbReference>
<dbReference type="PANTHER" id="PTHR48439:SF1">
    <property type="entry name" value="HEMIMETHYLATED DNA-BINDING DOMAIN-CONTAINING PROTEIN"/>
    <property type="match status" value="1"/>
</dbReference>
<proteinExistence type="predicted"/>
<sequence length="348" mass="40460">MKTFSSMRNSIRNSVRNSFKTKVSKTSSIELTKSDTFMILQEDINNLQYGQFKAIRKFSIILNLFKNGISKKTYKILFKKYENVFSGKDALDLLSNHILPIIEPNGVNFKLKASKLIVYFLKEQFLLSPSNNSSINRTYTYSDTDIYYINENYMIPELSLDYKCTGITQIYLVHNSTSDANYYLHTFVKDIFKYIDKYLPFVKKYYSSKILALIDSENVENSMSKRVRDPRPPFIKFRVGQVVATKKYNIRGVVVGWDEKAAAPVKWLKDHDPEGHYKNDKMPFYAVLITTRDVVLPSLMYVAEIELEESSGRIFHPSLSRYLGAFDGYSRYKLKNELATIYPNDEKV</sequence>
<organism evidence="2 3">
    <name type="scientific">Strongyloides stercoralis</name>
    <name type="common">Threadworm</name>
    <dbReference type="NCBI Taxonomy" id="6248"/>
    <lineage>
        <taxon>Eukaryota</taxon>
        <taxon>Metazoa</taxon>
        <taxon>Ecdysozoa</taxon>
        <taxon>Nematoda</taxon>
        <taxon>Chromadorea</taxon>
        <taxon>Rhabditida</taxon>
        <taxon>Tylenchina</taxon>
        <taxon>Panagrolaimomorpha</taxon>
        <taxon>Strongyloidoidea</taxon>
        <taxon>Strongyloididae</taxon>
        <taxon>Strongyloides</taxon>
    </lineage>
</organism>
<feature type="domain" description="DEP" evidence="1">
    <location>
        <begin position="65"/>
        <end position="151"/>
    </location>
</feature>
<name>A0AAF5CZ83_STRER</name>
<dbReference type="Gene3D" id="2.30.30.390">
    <property type="entry name" value="Hemimethylated DNA-binding domain"/>
    <property type="match status" value="1"/>
</dbReference>
<dbReference type="AlphaFoldDB" id="A0AAF5CZ83"/>
<protein>
    <submittedName>
        <fullName evidence="3">YccV-like domain-containing protein</fullName>
    </submittedName>
</protein>
<dbReference type="Gene3D" id="1.10.10.10">
    <property type="entry name" value="Winged helix-like DNA-binding domain superfamily/Winged helix DNA-binding domain"/>
    <property type="match status" value="1"/>
</dbReference>
<dbReference type="PROSITE" id="PS50186">
    <property type="entry name" value="DEP"/>
    <property type="match status" value="1"/>
</dbReference>
<evidence type="ECO:0000259" key="1">
    <source>
        <dbReference type="PROSITE" id="PS50186"/>
    </source>
</evidence>
<dbReference type="SMART" id="SM00992">
    <property type="entry name" value="YccV-like"/>
    <property type="match status" value="1"/>
</dbReference>
<dbReference type="InterPro" id="IPR000591">
    <property type="entry name" value="DEP_dom"/>
</dbReference>
<dbReference type="NCBIfam" id="TIGR02097">
    <property type="entry name" value="yccV"/>
    <property type="match status" value="1"/>
</dbReference>
<dbReference type="GO" id="GO:0035556">
    <property type="term" value="P:intracellular signal transduction"/>
    <property type="evidence" value="ECO:0007669"/>
    <property type="project" value="InterPro"/>
</dbReference>
<dbReference type="PANTHER" id="PTHR48439">
    <property type="entry name" value="HEMIMETHYLATED DNA-BINDING DOMAIN-CONTAINING PROTEIN"/>
    <property type="match status" value="1"/>
</dbReference>
<dbReference type="InterPro" id="IPR011722">
    <property type="entry name" value="Hemimethylated_DNA-bd_dom"/>
</dbReference>
<dbReference type="SUPFAM" id="SSF141255">
    <property type="entry name" value="YccV-like"/>
    <property type="match status" value="1"/>
</dbReference>
<dbReference type="Pfam" id="PF08755">
    <property type="entry name" value="YccV-like"/>
    <property type="match status" value="1"/>
</dbReference>
<keyword evidence="2" id="KW-1185">Reference proteome</keyword>
<dbReference type="InterPro" id="IPR053189">
    <property type="entry name" value="Clp_protease_adapter_ClpF"/>
</dbReference>
<dbReference type="GO" id="GO:0003677">
    <property type="term" value="F:DNA binding"/>
    <property type="evidence" value="ECO:0007669"/>
    <property type="project" value="InterPro"/>
</dbReference>
<dbReference type="InterPro" id="IPR036623">
    <property type="entry name" value="Hemimethylated_DNA-bd_sf"/>
</dbReference>
<dbReference type="Proteomes" id="UP000035681">
    <property type="component" value="Unplaced"/>
</dbReference>
<evidence type="ECO:0000313" key="3">
    <source>
        <dbReference type="WBParaSite" id="TCONS_00004167.p1"/>
    </source>
</evidence>
<reference evidence="3" key="1">
    <citation type="submission" date="2024-02" db="UniProtKB">
        <authorList>
            <consortium name="WormBaseParasite"/>
        </authorList>
    </citation>
    <scope>IDENTIFICATION</scope>
</reference>